<keyword evidence="1" id="KW-0472">Membrane</keyword>
<organism evidence="2 3">
    <name type="scientific">Lujinxingia litoralis</name>
    <dbReference type="NCBI Taxonomy" id="2211119"/>
    <lineage>
        <taxon>Bacteria</taxon>
        <taxon>Deltaproteobacteria</taxon>
        <taxon>Bradymonadales</taxon>
        <taxon>Lujinxingiaceae</taxon>
        <taxon>Lujinxingia</taxon>
    </lineage>
</organism>
<evidence type="ECO:0000256" key="1">
    <source>
        <dbReference type="SAM" id="Phobius"/>
    </source>
</evidence>
<accession>A0A328C8U4</accession>
<protein>
    <submittedName>
        <fullName evidence="2">Uncharacterized protein</fullName>
    </submittedName>
</protein>
<dbReference type="RefSeq" id="WP_111729562.1">
    <property type="nucleotide sequence ID" value="NZ_QHKO01000003.1"/>
</dbReference>
<dbReference type="AlphaFoldDB" id="A0A328C8U4"/>
<keyword evidence="1" id="KW-0812">Transmembrane</keyword>
<gene>
    <name evidence="2" type="ORF">DL240_09105</name>
</gene>
<evidence type="ECO:0000313" key="2">
    <source>
        <dbReference type="EMBL" id="RAL23034.1"/>
    </source>
</evidence>
<proteinExistence type="predicted"/>
<evidence type="ECO:0000313" key="3">
    <source>
        <dbReference type="Proteomes" id="UP000249169"/>
    </source>
</evidence>
<dbReference type="Proteomes" id="UP000249169">
    <property type="component" value="Unassembled WGS sequence"/>
</dbReference>
<name>A0A328C8U4_9DELT</name>
<reference evidence="2 3" key="1">
    <citation type="submission" date="2018-05" db="EMBL/GenBank/DDBJ databases">
        <title>Lujinxingia marina gen. nov. sp. nov., a new facultative anaerobic member of the class Deltaproteobacteria, and proposal of Lujinxingaceae fam. nov.</title>
        <authorList>
            <person name="Li C.-M."/>
        </authorList>
    </citation>
    <scope>NUCLEOTIDE SEQUENCE [LARGE SCALE GENOMIC DNA]</scope>
    <source>
        <strain evidence="2 3">B210</strain>
    </source>
</reference>
<keyword evidence="3" id="KW-1185">Reference proteome</keyword>
<sequence>MNEDAGERDTTAAWIAFLCLSLGIGLGFWSLGVFQSGMGGAKTWAVMVLAVMALGFGGYLIRSYLRPWKMTLDEEDERKILALVSAREGRISVVELALDTKMTLRRAQNALSCLEHSGHAYITLSAHGTSYYVFPDFSPAPEGLESRDAEDFMRRLAEAQAEVEDEVEVHV</sequence>
<comment type="caution">
    <text evidence="2">The sequence shown here is derived from an EMBL/GenBank/DDBJ whole genome shotgun (WGS) entry which is preliminary data.</text>
</comment>
<feature type="transmembrane region" description="Helical" evidence="1">
    <location>
        <begin position="43"/>
        <end position="61"/>
    </location>
</feature>
<feature type="transmembrane region" description="Helical" evidence="1">
    <location>
        <begin position="12"/>
        <end position="31"/>
    </location>
</feature>
<keyword evidence="1" id="KW-1133">Transmembrane helix</keyword>
<dbReference type="EMBL" id="QHKO01000003">
    <property type="protein sequence ID" value="RAL23034.1"/>
    <property type="molecule type" value="Genomic_DNA"/>
</dbReference>